<proteinExistence type="predicted"/>
<gene>
    <name evidence="2" type="ORF">DICVIV_03338</name>
</gene>
<protein>
    <submittedName>
        <fullName evidence="2">Uncharacterized protein</fullName>
    </submittedName>
</protein>
<dbReference type="Proteomes" id="UP000053766">
    <property type="component" value="Unassembled WGS sequence"/>
</dbReference>
<organism evidence="2 3">
    <name type="scientific">Dictyocaulus viviparus</name>
    <name type="common">Bovine lungworm</name>
    <dbReference type="NCBI Taxonomy" id="29172"/>
    <lineage>
        <taxon>Eukaryota</taxon>
        <taxon>Metazoa</taxon>
        <taxon>Ecdysozoa</taxon>
        <taxon>Nematoda</taxon>
        <taxon>Chromadorea</taxon>
        <taxon>Rhabditida</taxon>
        <taxon>Rhabditina</taxon>
        <taxon>Rhabditomorpha</taxon>
        <taxon>Strongyloidea</taxon>
        <taxon>Metastrongylidae</taxon>
        <taxon>Dictyocaulus</taxon>
    </lineage>
</organism>
<evidence type="ECO:0000313" key="3">
    <source>
        <dbReference type="Proteomes" id="UP000053766"/>
    </source>
</evidence>
<accession>A0A0D8Y0U0</accession>
<name>A0A0D8Y0U0_DICVI</name>
<evidence type="ECO:0000256" key="1">
    <source>
        <dbReference type="SAM" id="MobiDB-lite"/>
    </source>
</evidence>
<dbReference type="EMBL" id="KN716204">
    <property type="protein sequence ID" value="KJH50488.1"/>
    <property type="molecule type" value="Genomic_DNA"/>
</dbReference>
<feature type="compositionally biased region" description="Basic and acidic residues" evidence="1">
    <location>
        <begin position="33"/>
        <end position="45"/>
    </location>
</feature>
<reference evidence="3" key="2">
    <citation type="journal article" date="2016" name="Sci. Rep.">
        <title>Dictyocaulus viviparus genome, variome and transcriptome elucidate lungworm biology and support future intervention.</title>
        <authorList>
            <person name="McNulty S.N."/>
            <person name="Strube C."/>
            <person name="Rosa B.A."/>
            <person name="Martin J.C."/>
            <person name="Tyagi R."/>
            <person name="Choi Y.J."/>
            <person name="Wang Q."/>
            <person name="Hallsworth Pepin K."/>
            <person name="Zhang X."/>
            <person name="Ozersky P."/>
            <person name="Wilson R.K."/>
            <person name="Sternberg P.W."/>
            <person name="Gasser R.B."/>
            <person name="Mitreva M."/>
        </authorList>
    </citation>
    <scope>NUCLEOTIDE SEQUENCE [LARGE SCALE GENOMIC DNA]</scope>
    <source>
        <strain evidence="3">HannoverDv2000</strain>
    </source>
</reference>
<dbReference type="AlphaFoldDB" id="A0A0D8Y0U0"/>
<feature type="region of interest" description="Disordered" evidence="1">
    <location>
        <begin position="24"/>
        <end position="74"/>
    </location>
</feature>
<evidence type="ECO:0000313" key="2">
    <source>
        <dbReference type="EMBL" id="KJH50488.1"/>
    </source>
</evidence>
<keyword evidence="3" id="KW-1185">Reference proteome</keyword>
<sequence length="74" mass="7895">MSVEIQAIHNLSACYDNMSAENGSATPLNGFIDDDKLKESGRNSEEVEDISGSAIDSDDEENLDNGNCDAVVSK</sequence>
<reference evidence="2 3" key="1">
    <citation type="submission" date="2013-11" db="EMBL/GenBank/DDBJ databases">
        <title>Draft genome of the bovine lungworm Dictyocaulus viviparus.</title>
        <authorList>
            <person name="Mitreva M."/>
        </authorList>
    </citation>
    <scope>NUCLEOTIDE SEQUENCE [LARGE SCALE GENOMIC DNA]</scope>
    <source>
        <strain evidence="2 3">HannoverDv2000</strain>
    </source>
</reference>